<dbReference type="CDD" id="cd06450">
    <property type="entry name" value="DOPA_deC_like"/>
    <property type="match status" value="1"/>
</dbReference>
<reference evidence="7 8" key="1">
    <citation type="submission" date="2022-04" db="EMBL/GenBank/DDBJ databases">
        <title>Halobacillus sp. isolated from saltern.</title>
        <authorList>
            <person name="Won M."/>
            <person name="Lee C.-M."/>
            <person name="Woen H.-Y."/>
            <person name="Kwon S.-W."/>
        </authorList>
    </citation>
    <scope>NUCLEOTIDE SEQUENCE [LARGE SCALE GENOMIC DNA]</scope>
    <source>
        <strain evidence="7 8">SSBR10-3</strain>
    </source>
</reference>
<evidence type="ECO:0000256" key="4">
    <source>
        <dbReference type="ARBA" id="ARBA00022898"/>
    </source>
</evidence>
<dbReference type="Proteomes" id="UP000831787">
    <property type="component" value="Chromosome"/>
</dbReference>
<dbReference type="InterPro" id="IPR015422">
    <property type="entry name" value="PyrdxlP-dep_Trfase_small"/>
</dbReference>
<accession>A0ABY4EIR1</accession>
<proteinExistence type="inferred from homology"/>
<dbReference type="InterPro" id="IPR015424">
    <property type="entry name" value="PyrdxlP-dep_Trfase"/>
</dbReference>
<name>A0ABY4EIR1_9BACI</name>
<keyword evidence="3" id="KW-0210">Decarboxylase</keyword>
<keyword evidence="7" id="KW-0032">Aminotransferase</keyword>
<dbReference type="Gene3D" id="3.90.1150.10">
    <property type="entry name" value="Aspartate Aminotransferase, domain 1"/>
    <property type="match status" value="1"/>
</dbReference>
<organism evidence="7 8">
    <name type="scientific">Halobacillus salinarum</name>
    <dbReference type="NCBI Taxonomy" id="2932257"/>
    <lineage>
        <taxon>Bacteria</taxon>
        <taxon>Bacillati</taxon>
        <taxon>Bacillota</taxon>
        <taxon>Bacilli</taxon>
        <taxon>Bacillales</taxon>
        <taxon>Bacillaceae</taxon>
        <taxon>Halobacillus</taxon>
    </lineage>
</organism>
<evidence type="ECO:0000256" key="2">
    <source>
        <dbReference type="ARBA" id="ARBA00009533"/>
    </source>
</evidence>
<dbReference type="PANTHER" id="PTHR45677">
    <property type="entry name" value="GLUTAMATE DECARBOXYLASE-RELATED"/>
    <property type="match status" value="1"/>
</dbReference>
<dbReference type="InterPro" id="IPR015421">
    <property type="entry name" value="PyrdxlP-dep_Trfase_major"/>
</dbReference>
<dbReference type="RefSeq" id="WP_244709481.1">
    <property type="nucleotide sequence ID" value="NZ_CP095073.1"/>
</dbReference>
<comment type="similarity">
    <text evidence="2 6">Belongs to the group II decarboxylase family.</text>
</comment>
<sequence>MPTQLNQPTIISNIEHYDDSFLHHGKEGLDAFQLQMQQVSTKLQQVFASADQPFVGKSHQTIRKEIEQMMDFSMNGSPLESVLDEIEDPILKNGIFVSHEKSMAHLHCPPLLPGIAADTIISALNQSMDSWDQSPAATYVEAELVHRLKEMACYPKEADGVFTTGGTQSNYMGILLARDAFCAEYWGVNVQQQGLPEGFQRLRILCSEEAHFTVKQAASQLGLGERAVVTVASDEKHQISLTRLEEALARLEKENALPFAIVGTCGTTDFGSIDPMAELAETARKHKIWLHIDAAFGGGLMLSHNHFQKLNGLNQADSMTIDFHKMFYQPISCGVFLVKDQTNFASLCHHADYLNPLKDDEEGILNLVNKSVQTTRRFDALKVYITLKTIGSRRLGNMIDSTLEMAKYAADYIAGKNEFEVENRDPELNTVVFQYQPSESRDYSSLNRRIQQEMLQQGKAVLAKTTINEKTFLKFTLLNPRTRREDIETVVGEIEKVGNTLVNGGFK</sequence>
<protein>
    <submittedName>
        <fullName evidence="7">Aspartate aminotransferase family protein</fullName>
    </submittedName>
</protein>
<dbReference type="SUPFAM" id="SSF53383">
    <property type="entry name" value="PLP-dependent transferases"/>
    <property type="match status" value="1"/>
</dbReference>
<keyword evidence="5 6" id="KW-0456">Lyase</keyword>
<dbReference type="InterPro" id="IPR021115">
    <property type="entry name" value="Pyridoxal-P_BS"/>
</dbReference>
<keyword evidence="4 6" id="KW-0663">Pyridoxal phosphate</keyword>
<dbReference type="Gene3D" id="3.40.640.10">
    <property type="entry name" value="Type I PLP-dependent aspartate aminotransferase-like (Major domain)"/>
    <property type="match status" value="1"/>
</dbReference>
<evidence type="ECO:0000256" key="6">
    <source>
        <dbReference type="RuleBase" id="RU000382"/>
    </source>
</evidence>
<dbReference type="PANTHER" id="PTHR45677:SF8">
    <property type="entry name" value="CYSTEINE SULFINIC ACID DECARBOXYLASE"/>
    <property type="match status" value="1"/>
</dbReference>
<keyword evidence="7" id="KW-0808">Transferase</keyword>
<dbReference type="EMBL" id="CP095073">
    <property type="protein sequence ID" value="UOQ43932.1"/>
    <property type="molecule type" value="Genomic_DNA"/>
</dbReference>
<dbReference type="InterPro" id="IPR002129">
    <property type="entry name" value="PyrdxlP-dep_de-COase"/>
</dbReference>
<dbReference type="Gene3D" id="1.20.1650.10">
    <property type="entry name" value="PLP-dependent transferases"/>
    <property type="match status" value="1"/>
</dbReference>
<evidence type="ECO:0000256" key="1">
    <source>
        <dbReference type="ARBA" id="ARBA00001933"/>
    </source>
</evidence>
<evidence type="ECO:0000313" key="7">
    <source>
        <dbReference type="EMBL" id="UOQ43932.1"/>
    </source>
</evidence>
<dbReference type="PROSITE" id="PS00392">
    <property type="entry name" value="DDC_GAD_HDC_YDC"/>
    <property type="match status" value="1"/>
</dbReference>
<evidence type="ECO:0000256" key="5">
    <source>
        <dbReference type="ARBA" id="ARBA00023239"/>
    </source>
</evidence>
<gene>
    <name evidence="7" type="ORF">MUN89_19010</name>
</gene>
<evidence type="ECO:0000313" key="8">
    <source>
        <dbReference type="Proteomes" id="UP000831787"/>
    </source>
</evidence>
<evidence type="ECO:0000256" key="3">
    <source>
        <dbReference type="ARBA" id="ARBA00022793"/>
    </source>
</evidence>
<keyword evidence="8" id="KW-1185">Reference proteome</keyword>
<comment type="cofactor">
    <cofactor evidence="1 6">
        <name>pyridoxal 5'-phosphate</name>
        <dbReference type="ChEBI" id="CHEBI:597326"/>
    </cofactor>
</comment>
<dbReference type="Pfam" id="PF00282">
    <property type="entry name" value="Pyridoxal_deC"/>
    <property type="match status" value="1"/>
</dbReference>
<dbReference type="GO" id="GO:0008483">
    <property type="term" value="F:transaminase activity"/>
    <property type="evidence" value="ECO:0007669"/>
    <property type="project" value="UniProtKB-KW"/>
</dbReference>